<dbReference type="InterPro" id="IPR023577">
    <property type="entry name" value="CYTH_domain"/>
</dbReference>
<dbReference type="InParanoid" id="D1YZB0"/>
<dbReference type="InterPro" id="IPR033469">
    <property type="entry name" value="CYTH-like_dom_sf"/>
</dbReference>
<name>D1YZB0_METPS</name>
<dbReference type="PROSITE" id="PS51707">
    <property type="entry name" value="CYTH"/>
    <property type="match status" value="1"/>
</dbReference>
<dbReference type="Pfam" id="PF01928">
    <property type="entry name" value="CYTH"/>
    <property type="match status" value="1"/>
</dbReference>
<reference evidence="2 3" key="1">
    <citation type="journal article" date="2007" name="Appl. Environ. Microbiol.">
        <title>Isolation of key methanogens for global methane emission from rice paddy fields: a novel isolate affiliated with the clone cluster rice cluster I.</title>
        <authorList>
            <person name="Sakai S."/>
            <person name="Imachi H."/>
            <person name="Sekiguchi Y."/>
            <person name="Ohashi A."/>
            <person name="Harada H."/>
            <person name="Kamagata Y."/>
        </authorList>
    </citation>
    <scope>NUCLEOTIDE SEQUENCE [LARGE SCALE GENOMIC DNA]</scope>
    <source>
        <strain evidence="3">DSM 17711 / JCM 13418 / NBRC 101707 / SANAE</strain>
    </source>
</reference>
<gene>
    <name evidence="2" type="primary">cyaB</name>
    <name evidence="2" type="ordered locus">MCP_1710</name>
</gene>
<reference evidence="3" key="3">
    <citation type="journal article" date="2011" name="PLoS ONE">
        <title>Genome sequence of a mesophilic hydrogenotrophic methanogen Methanocella paludicola, the first cultivated representative of the order Methanocellales.</title>
        <authorList>
            <person name="Sakai S."/>
            <person name="Takaki Y."/>
            <person name="Shimamura S."/>
            <person name="Sekine M."/>
            <person name="Tajima T."/>
            <person name="Kosugi H."/>
            <person name="Ichikawa N."/>
            <person name="Tasumi E."/>
            <person name="Hiraki A.T."/>
            <person name="Shimizu A."/>
            <person name="Kato Y."/>
            <person name="Nishiko R."/>
            <person name="Mori K."/>
            <person name="Fujita N."/>
            <person name="Imachi H."/>
            <person name="Takai K."/>
        </authorList>
    </citation>
    <scope>NUCLEOTIDE SEQUENCE [LARGE SCALE GENOMIC DNA]</scope>
    <source>
        <strain evidence="3">DSM 17711 / JCM 13418 / NBRC 101707 / SANAE</strain>
    </source>
</reference>
<protein>
    <submittedName>
        <fullName evidence="2">Adenylate cyclase</fullName>
    </submittedName>
</protein>
<dbReference type="KEGG" id="mpd:MCP_1710"/>
<reference evidence="2 3" key="2">
    <citation type="journal article" date="2008" name="Int. J. Syst. Evol. Microbiol.">
        <title>Methanocella paludicola gen. nov., sp. nov., a methane-producing archaeon, the first isolate of the lineage 'Rice Cluster I', and proposal of the new archaeal order Methanocellales ord. nov.</title>
        <authorList>
            <person name="Sakai S."/>
            <person name="Imachi H."/>
            <person name="Hanada S."/>
            <person name="Ohashi A."/>
            <person name="Harada H."/>
            <person name="Kamagata Y."/>
        </authorList>
    </citation>
    <scope>NUCLEOTIDE SEQUENCE [LARGE SCALE GENOMIC DNA]</scope>
    <source>
        <strain evidence="3">DSM 17711 / JCM 13418 / NBRC 101707 / SANAE</strain>
    </source>
</reference>
<dbReference type="AlphaFoldDB" id="D1YZB0"/>
<sequence length="175" mass="20195">MIEIEIKARADHDALKNRLKQEGADYEKTVEQTDIYFNAPDRDFGETDEALRLRNEGGQVFMTYKGPKLDPLSKTRKEVDVEVADFDKMEELIRCLRYKETLRVRKMREIYHLDGALVCLDKVDGLGEFVELETLAVDEGAIAPRRDFLVGTLRHLGVMGELIRESYLEMLLAKK</sequence>
<dbReference type="NCBIfam" id="TIGR00318">
    <property type="entry name" value="cyaB"/>
    <property type="match status" value="1"/>
</dbReference>
<accession>D1YZB0</accession>
<evidence type="ECO:0000313" key="2">
    <source>
        <dbReference type="EMBL" id="BAI61782.1"/>
    </source>
</evidence>
<dbReference type="eggNOG" id="arCOG01723">
    <property type="taxonomic scope" value="Archaea"/>
</dbReference>
<dbReference type="STRING" id="304371.MCP_1710"/>
<dbReference type="Gene3D" id="2.40.320.10">
    <property type="entry name" value="Hypothetical Protein Pfu-838710-001"/>
    <property type="match status" value="1"/>
</dbReference>
<dbReference type="PANTHER" id="PTHR21028:SF2">
    <property type="entry name" value="CYTH DOMAIN-CONTAINING PROTEIN"/>
    <property type="match status" value="1"/>
</dbReference>
<dbReference type="SMART" id="SM01118">
    <property type="entry name" value="CYTH"/>
    <property type="match status" value="1"/>
</dbReference>
<proteinExistence type="predicted"/>
<keyword evidence="3" id="KW-1185">Reference proteome</keyword>
<dbReference type="OrthoDB" id="46040at2157"/>
<organism evidence="2 3">
    <name type="scientific">Methanocella paludicola (strain DSM 17711 / JCM 13418 / NBRC 101707 / SANAE)</name>
    <dbReference type="NCBI Taxonomy" id="304371"/>
    <lineage>
        <taxon>Archaea</taxon>
        <taxon>Methanobacteriati</taxon>
        <taxon>Methanobacteriota</taxon>
        <taxon>Stenosarchaea group</taxon>
        <taxon>Methanomicrobia</taxon>
        <taxon>Methanocellales</taxon>
        <taxon>Methanocellaceae</taxon>
        <taxon>Methanocella</taxon>
    </lineage>
</organism>
<dbReference type="InterPro" id="IPR008173">
    <property type="entry name" value="Adenylyl_cyclase_CyaB"/>
</dbReference>
<dbReference type="PANTHER" id="PTHR21028">
    <property type="entry name" value="SI:CH211-156B7.4"/>
    <property type="match status" value="1"/>
</dbReference>
<dbReference type="CDD" id="cd07890">
    <property type="entry name" value="CYTH-like_AC_IV-like"/>
    <property type="match status" value="1"/>
</dbReference>
<feature type="domain" description="CYTH" evidence="1">
    <location>
        <begin position="1"/>
        <end position="173"/>
    </location>
</feature>
<dbReference type="SUPFAM" id="SSF55154">
    <property type="entry name" value="CYTH-like phosphatases"/>
    <property type="match status" value="1"/>
</dbReference>
<dbReference type="Proteomes" id="UP000001882">
    <property type="component" value="Chromosome"/>
</dbReference>
<evidence type="ECO:0000313" key="3">
    <source>
        <dbReference type="Proteomes" id="UP000001882"/>
    </source>
</evidence>
<evidence type="ECO:0000259" key="1">
    <source>
        <dbReference type="PROSITE" id="PS51707"/>
    </source>
</evidence>
<dbReference type="EMBL" id="AP011532">
    <property type="protein sequence ID" value="BAI61782.1"/>
    <property type="molecule type" value="Genomic_DNA"/>
</dbReference>